<dbReference type="EMBL" id="JACBNQ010000010">
    <property type="protein sequence ID" value="NYB74520.1"/>
    <property type="molecule type" value="Genomic_DNA"/>
</dbReference>
<gene>
    <name evidence="2" type="ORF">HZF24_10270</name>
</gene>
<evidence type="ECO:0000259" key="1">
    <source>
        <dbReference type="PROSITE" id="PS51819"/>
    </source>
</evidence>
<dbReference type="RefSeq" id="WP_179238229.1">
    <property type="nucleotide sequence ID" value="NZ_JACBNQ010000010.1"/>
</dbReference>
<dbReference type="SUPFAM" id="SSF54593">
    <property type="entry name" value="Glyoxalase/Bleomycin resistance protein/Dihydroxybiphenyl dioxygenase"/>
    <property type="match status" value="1"/>
</dbReference>
<keyword evidence="3" id="KW-1185">Reference proteome</keyword>
<organism evidence="2 3">
    <name type="scientific">Sedimentibacter hydroxybenzoicus DSM 7310</name>
    <dbReference type="NCBI Taxonomy" id="1123245"/>
    <lineage>
        <taxon>Bacteria</taxon>
        <taxon>Bacillati</taxon>
        <taxon>Bacillota</taxon>
        <taxon>Tissierellia</taxon>
        <taxon>Sedimentibacter</taxon>
    </lineage>
</organism>
<dbReference type="Proteomes" id="UP000611629">
    <property type="component" value="Unassembled WGS sequence"/>
</dbReference>
<proteinExistence type="predicted"/>
<accession>A0A974BJP4</accession>
<protein>
    <submittedName>
        <fullName evidence="2">VOC family protein</fullName>
    </submittedName>
</protein>
<feature type="domain" description="VOC" evidence="1">
    <location>
        <begin position="6"/>
        <end position="122"/>
    </location>
</feature>
<dbReference type="CDD" id="cd06587">
    <property type="entry name" value="VOC"/>
    <property type="match status" value="1"/>
</dbReference>
<dbReference type="AlphaFoldDB" id="A0A974BJP4"/>
<dbReference type="PROSITE" id="PS51819">
    <property type="entry name" value="VOC"/>
    <property type="match status" value="1"/>
</dbReference>
<reference evidence="2" key="1">
    <citation type="submission" date="2020-07" db="EMBL/GenBank/DDBJ databases">
        <title>Genomic analysis of a strain of Sedimentibacter Hydroxybenzoicus DSM7310.</title>
        <authorList>
            <person name="Ma S."/>
        </authorList>
    </citation>
    <scope>NUCLEOTIDE SEQUENCE</scope>
    <source>
        <strain evidence="2">DSM 7310</strain>
    </source>
</reference>
<sequence>MGIMKLSSQITFLYFEKLDEARTFFEDVLELEKVFDPKWACVWRIGKDSFIGGVDVKEGSIEVTNRGGVLISFTVENIEEVYEKLKKYDLKDMTEIKFFEDISLNSFLFTGPEGYKFEVQQFETEELRRLF</sequence>
<evidence type="ECO:0000313" key="2">
    <source>
        <dbReference type="EMBL" id="NYB74520.1"/>
    </source>
</evidence>
<evidence type="ECO:0000313" key="3">
    <source>
        <dbReference type="Proteomes" id="UP000611629"/>
    </source>
</evidence>
<comment type="caution">
    <text evidence="2">The sequence shown here is derived from an EMBL/GenBank/DDBJ whole genome shotgun (WGS) entry which is preliminary data.</text>
</comment>
<name>A0A974BJP4_SEDHY</name>
<dbReference type="InterPro" id="IPR029068">
    <property type="entry name" value="Glyas_Bleomycin-R_OHBP_Dase"/>
</dbReference>
<dbReference type="Gene3D" id="3.10.180.10">
    <property type="entry name" value="2,3-Dihydroxybiphenyl 1,2-Dioxygenase, domain 1"/>
    <property type="match status" value="1"/>
</dbReference>
<dbReference type="InterPro" id="IPR037523">
    <property type="entry name" value="VOC_core"/>
</dbReference>